<evidence type="ECO:0000256" key="1">
    <source>
        <dbReference type="ARBA" id="ARBA00023015"/>
    </source>
</evidence>
<dbReference type="SUPFAM" id="SSF46785">
    <property type="entry name" value="Winged helix' DNA-binding domain"/>
    <property type="match status" value="1"/>
</dbReference>
<proteinExistence type="predicted"/>
<dbReference type="InterPro" id="IPR036388">
    <property type="entry name" value="WH-like_DNA-bd_sf"/>
</dbReference>
<reference evidence="5 6" key="1">
    <citation type="submission" date="2019-04" db="EMBL/GenBank/DDBJ databases">
        <title>Taxonomy of novel Haliea sp. from mangrove soil of West Coast of India.</title>
        <authorList>
            <person name="Verma A."/>
            <person name="Kumar P."/>
            <person name="Krishnamurthi S."/>
        </authorList>
    </citation>
    <scope>NUCLEOTIDE SEQUENCE [LARGE SCALE GENOMIC DNA]</scope>
    <source>
        <strain evidence="5 6">SAOS-164</strain>
    </source>
</reference>
<dbReference type="Proteomes" id="UP000298050">
    <property type="component" value="Unassembled WGS sequence"/>
</dbReference>
<keyword evidence="2" id="KW-0238">DNA-binding</keyword>
<dbReference type="GO" id="GO:0003677">
    <property type="term" value="F:DNA binding"/>
    <property type="evidence" value="ECO:0007669"/>
    <property type="project" value="UniProtKB-KW"/>
</dbReference>
<protein>
    <submittedName>
        <fullName evidence="5">Transcriptional regulator</fullName>
    </submittedName>
</protein>
<dbReference type="SMART" id="SM00418">
    <property type="entry name" value="HTH_ARSR"/>
    <property type="match status" value="1"/>
</dbReference>
<dbReference type="InterPro" id="IPR011991">
    <property type="entry name" value="ArsR-like_HTH"/>
</dbReference>
<evidence type="ECO:0000256" key="3">
    <source>
        <dbReference type="ARBA" id="ARBA00023163"/>
    </source>
</evidence>
<dbReference type="PANTHER" id="PTHR43132">
    <property type="entry name" value="ARSENICAL RESISTANCE OPERON REPRESSOR ARSR-RELATED"/>
    <property type="match status" value="1"/>
</dbReference>
<gene>
    <name evidence="5" type="ORF">E4634_19735</name>
</gene>
<keyword evidence="6" id="KW-1185">Reference proteome</keyword>
<dbReference type="InterPro" id="IPR001845">
    <property type="entry name" value="HTH_ArsR_DNA-bd_dom"/>
</dbReference>
<evidence type="ECO:0000256" key="2">
    <source>
        <dbReference type="ARBA" id="ARBA00023125"/>
    </source>
</evidence>
<dbReference type="AlphaFoldDB" id="A0A4Z0LUX4"/>
<dbReference type="InterPro" id="IPR051011">
    <property type="entry name" value="Metal_resp_trans_reg"/>
</dbReference>
<dbReference type="Gene3D" id="1.10.10.10">
    <property type="entry name" value="Winged helix-like DNA-binding domain superfamily/Winged helix DNA-binding domain"/>
    <property type="match status" value="1"/>
</dbReference>
<keyword evidence="1" id="KW-0805">Transcription regulation</keyword>
<comment type="caution">
    <text evidence="5">The sequence shown here is derived from an EMBL/GenBank/DDBJ whole genome shotgun (WGS) entry which is preliminary data.</text>
</comment>
<evidence type="ECO:0000259" key="4">
    <source>
        <dbReference type="PROSITE" id="PS50987"/>
    </source>
</evidence>
<feature type="domain" description="HTH arsR-type" evidence="4">
    <location>
        <begin position="1"/>
        <end position="95"/>
    </location>
</feature>
<organism evidence="5 6">
    <name type="scientific">Mangrovimicrobium sediminis</name>
    <dbReference type="NCBI Taxonomy" id="2562682"/>
    <lineage>
        <taxon>Bacteria</taxon>
        <taxon>Pseudomonadati</taxon>
        <taxon>Pseudomonadota</taxon>
        <taxon>Gammaproteobacteria</taxon>
        <taxon>Cellvibrionales</taxon>
        <taxon>Halieaceae</taxon>
        <taxon>Mangrovimicrobium</taxon>
    </lineage>
</organism>
<dbReference type="GO" id="GO:0003700">
    <property type="term" value="F:DNA-binding transcription factor activity"/>
    <property type="evidence" value="ECO:0007669"/>
    <property type="project" value="InterPro"/>
</dbReference>
<dbReference type="PROSITE" id="PS50987">
    <property type="entry name" value="HTH_ARSR_2"/>
    <property type="match status" value="1"/>
</dbReference>
<sequence length="117" mass="12614">MDTRDAVPLFDTLAQETRLRAFRLLVKAGPEGLPAGAISDALGIPHNTMSFHLGHLARAGIVASRKEGRSVIYSASFELVRDLIAFMVEDCCSAGVATVRTDKRKGCSVIELSDFCC</sequence>
<accession>A0A4Z0LUX4</accession>
<dbReference type="PANTHER" id="PTHR43132:SF2">
    <property type="entry name" value="ARSENICAL RESISTANCE OPERON REPRESSOR ARSR-RELATED"/>
    <property type="match status" value="1"/>
</dbReference>
<evidence type="ECO:0000313" key="6">
    <source>
        <dbReference type="Proteomes" id="UP000298050"/>
    </source>
</evidence>
<keyword evidence="3" id="KW-0804">Transcription</keyword>
<dbReference type="EMBL" id="SRLE01000016">
    <property type="protein sequence ID" value="TGD71079.1"/>
    <property type="molecule type" value="Genomic_DNA"/>
</dbReference>
<evidence type="ECO:0000313" key="5">
    <source>
        <dbReference type="EMBL" id="TGD71079.1"/>
    </source>
</evidence>
<dbReference type="CDD" id="cd00090">
    <property type="entry name" value="HTH_ARSR"/>
    <property type="match status" value="1"/>
</dbReference>
<dbReference type="PRINTS" id="PR00778">
    <property type="entry name" value="HTHARSR"/>
</dbReference>
<dbReference type="NCBIfam" id="NF033788">
    <property type="entry name" value="HTH_metalloreg"/>
    <property type="match status" value="1"/>
</dbReference>
<dbReference type="OrthoDB" id="5297460at2"/>
<name>A0A4Z0LUX4_9GAMM</name>
<dbReference type="RefSeq" id="WP_135446402.1">
    <property type="nucleotide sequence ID" value="NZ_SRLE01000016.1"/>
</dbReference>
<dbReference type="InterPro" id="IPR036390">
    <property type="entry name" value="WH_DNA-bd_sf"/>
</dbReference>
<dbReference type="Pfam" id="PF12840">
    <property type="entry name" value="HTH_20"/>
    <property type="match status" value="1"/>
</dbReference>